<evidence type="ECO:0000313" key="1">
    <source>
        <dbReference type="EMBL" id="KTC82804.1"/>
    </source>
</evidence>
<evidence type="ECO:0000313" key="2">
    <source>
        <dbReference type="Proteomes" id="UP000054854"/>
    </source>
</evidence>
<comment type="caution">
    <text evidence="1">The sequence shown here is derived from an EMBL/GenBank/DDBJ whole genome shotgun (WGS) entry which is preliminary data.</text>
</comment>
<name>A0ABR5QQY0_9GAMM</name>
<proteinExistence type="predicted"/>
<protein>
    <submittedName>
        <fullName evidence="1">Rtx repeat protein</fullName>
    </submittedName>
</protein>
<gene>
    <name evidence="1" type="ORF">Lcin_2833</name>
</gene>
<organism evidence="1 2">
    <name type="scientific">Legionella cincinnatiensis</name>
    <dbReference type="NCBI Taxonomy" id="28085"/>
    <lineage>
        <taxon>Bacteria</taxon>
        <taxon>Pseudomonadati</taxon>
        <taxon>Pseudomonadota</taxon>
        <taxon>Gammaproteobacteria</taxon>
        <taxon>Legionellales</taxon>
        <taxon>Legionellaceae</taxon>
        <taxon>Legionella</taxon>
    </lineage>
</organism>
<dbReference type="EMBL" id="LNXX01000045">
    <property type="protein sequence ID" value="KTC82804.1"/>
    <property type="molecule type" value="Genomic_DNA"/>
</dbReference>
<reference evidence="1 2" key="1">
    <citation type="submission" date="2015-11" db="EMBL/GenBank/DDBJ databases">
        <title>Genomic analysis of 38 Legionella species identifies large and diverse effector repertoires.</title>
        <authorList>
            <person name="Burstein D."/>
            <person name="Amaro F."/>
            <person name="Zusman T."/>
            <person name="Lifshitz Z."/>
            <person name="Cohen O."/>
            <person name="Gilbert J.A."/>
            <person name="Pupko T."/>
            <person name="Shuman H.A."/>
            <person name="Segal G."/>
        </authorList>
    </citation>
    <scope>NUCLEOTIDE SEQUENCE [LARGE SCALE GENOMIC DNA]</scope>
    <source>
        <strain evidence="1 2">CDC#72-OH-14</strain>
    </source>
</reference>
<dbReference type="Proteomes" id="UP000054854">
    <property type="component" value="Unassembled WGS sequence"/>
</dbReference>
<keyword evidence="2" id="KW-1185">Reference proteome</keyword>
<feature type="non-terminal residue" evidence="1">
    <location>
        <position position="82"/>
    </location>
</feature>
<accession>A0ABR5QQY0</accession>
<dbReference type="RefSeq" id="WP_157061465.1">
    <property type="nucleotide sequence ID" value="NZ_LNXX01000045.1"/>
</dbReference>
<sequence>MPTTRKLDWSKVARAAKKAAKEAGAGLVGVLVAPVYAVGSAIEWTKDHGWPAVRDAAVSAYKGTKEALGTAFEWTKTKGWPA</sequence>